<evidence type="ECO:0000256" key="1">
    <source>
        <dbReference type="SAM" id="MobiDB-lite"/>
    </source>
</evidence>
<evidence type="ECO:0000313" key="4">
    <source>
        <dbReference type="Proteomes" id="UP001482231"/>
    </source>
</evidence>
<organism evidence="3 4">
    <name type="scientific">Thiobacter aerophilum</name>
    <dbReference type="NCBI Taxonomy" id="3121275"/>
    <lineage>
        <taxon>Bacteria</taxon>
        <taxon>Pseudomonadati</taxon>
        <taxon>Pseudomonadota</taxon>
        <taxon>Betaproteobacteria</taxon>
        <taxon>Burkholderiales</taxon>
        <taxon>Thiobacteraceae</taxon>
        <taxon>Thiobacter</taxon>
    </lineage>
</organism>
<keyword evidence="4" id="KW-1185">Reference proteome</keyword>
<dbReference type="RefSeq" id="WP_347308170.1">
    <property type="nucleotide sequence ID" value="NZ_JBAJEX010000005.1"/>
</dbReference>
<comment type="caution">
    <text evidence="3">The sequence shown here is derived from an EMBL/GenBank/DDBJ whole genome shotgun (WGS) entry which is preliminary data.</text>
</comment>
<dbReference type="EMBL" id="JBAJEX010000005">
    <property type="protein sequence ID" value="MEO1767060.1"/>
    <property type="molecule type" value="Genomic_DNA"/>
</dbReference>
<feature type="chain" id="PRO_5046749321" evidence="2">
    <location>
        <begin position="21"/>
        <end position="103"/>
    </location>
</feature>
<dbReference type="Proteomes" id="UP001482231">
    <property type="component" value="Unassembled WGS sequence"/>
</dbReference>
<evidence type="ECO:0000313" key="3">
    <source>
        <dbReference type="EMBL" id="MEO1767060.1"/>
    </source>
</evidence>
<dbReference type="InterPro" id="IPR011690">
    <property type="entry name" value="P_starv_induced_PsiF"/>
</dbReference>
<keyword evidence="2" id="KW-0732">Signal</keyword>
<feature type="compositionally biased region" description="Basic and acidic residues" evidence="1">
    <location>
        <begin position="79"/>
        <end position="94"/>
    </location>
</feature>
<evidence type="ECO:0000256" key="2">
    <source>
        <dbReference type="SAM" id="SignalP"/>
    </source>
</evidence>
<sequence length="103" mass="11616">MKKILLALTLALTTLSVAHAREEKAPTPQQERMRHCNEEAGKQGLKGDERKSFMSQCLKGGSQPAAARTEQQQRMADCNREAKEKGLKGEERKKFMSQCLKKK</sequence>
<feature type="region of interest" description="Disordered" evidence="1">
    <location>
        <begin position="79"/>
        <end position="103"/>
    </location>
</feature>
<accession>A0ABV0EGD9</accession>
<feature type="signal peptide" evidence="2">
    <location>
        <begin position="1"/>
        <end position="20"/>
    </location>
</feature>
<protein>
    <submittedName>
        <fullName evidence="3">PsiF family protein</fullName>
    </submittedName>
</protein>
<dbReference type="Pfam" id="PF07769">
    <property type="entry name" value="PsiF_repeat"/>
    <property type="match status" value="2"/>
</dbReference>
<name>A0ABV0EGD9_9BURK</name>
<feature type="region of interest" description="Disordered" evidence="1">
    <location>
        <begin position="21"/>
        <end position="50"/>
    </location>
</feature>
<gene>
    <name evidence="3" type="ORF">V6E02_07535</name>
</gene>
<proteinExistence type="predicted"/>
<reference evidence="3 4" key="1">
    <citation type="submission" date="2024-02" db="EMBL/GenBank/DDBJ databases">
        <title>New thermophilic sulfur-oxidizing bacteria from a hot springs of the Uzon caldera (Kamchatka, Russia).</title>
        <authorList>
            <person name="Dukat A.M."/>
            <person name="Elcheninov A.G."/>
            <person name="Frolov E.N."/>
        </authorList>
    </citation>
    <scope>NUCLEOTIDE SEQUENCE [LARGE SCALE GENOMIC DNA]</scope>
    <source>
        <strain evidence="3 4">AK1</strain>
    </source>
</reference>